<evidence type="ECO:0000256" key="3">
    <source>
        <dbReference type="ARBA" id="ARBA00023015"/>
    </source>
</evidence>
<dbReference type="InterPro" id="IPR036388">
    <property type="entry name" value="WH-like_DNA-bd_sf"/>
</dbReference>
<evidence type="ECO:0000313" key="9">
    <source>
        <dbReference type="Proteomes" id="UP000617951"/>
    </source>
</evidence>
<evidence type="ECO:0000256" key="2">
    <source>
        <dbReference type="ARBA" id="ARBA00010641"/>
    </source>
</evidence>
<organism evidence="8 9">
    <name type="scientific">Guopingia tenuis</name>
    <dbReference type="NCBI Taxonomy" id="2763656"/>
    <lineage>
        <taxon>Bacteria</taxon>
        <taxon>Bacillati</taxon>
        <taxon>Bacillota</taxon>
        <taxon>Clostridia</taxon>
        <taxon>Christensenellales</taxon>
        <taxon>Christensenellaceae</taxon>
        <taxon>Guopingia</taxon>
    </lineage>
</organism>
<evidence type="ECO:0000256" key="4">
    <source>
        <dbReference type="ARBA" id="ARBA00023082"/>
    </source>
</evidence>
<protein>
    <submittedName>
        <fullName evidence="8">Sigma-70 family RNA polymerase sigma factor</fullName>
    </submittedName>
</protein>
<feature type="domain" description="RNA polymerase sigma-70 region 2" evidence="7">
    <location>
        <begin position="14"/>
        <end position="81"/>
    </location>
</feature>
<dbReference type="Pfam" id="PF04542">
    <property type="entry name" value="Sigma70_r2"/>
    <property type="match status" value="1"/>
</dbReference>
<evidence type="ECO:0000256" key="5">
    <source>
        <dbReference type="ARBA" id="ARBA00023163"/>
    </source>
</evidence>
<dbReference type="GO" id="GO:0016987">
    <property type="term" value="F:sigma factor activity"/>
    <property type="evidence" value="ECO:0007669"/>
    <property type="project" value="UniProtKB-KW"/>
</dbReference>
<dbReference type="AlphaFoldDB" id="A0A926DJK2"/>
<comment type="function">
    <text evidence="6">Might take part in the signal recognition particle (SRP) pathway. This is inferred from the conservation of its genetic proximity to ftsY/ffh. May be a regulatory protein.</text>
</comment>
<gene>
    <name evidence="8" type="ORF">H8693_09880</name>
</gene>
<dbReference type="PANTHER" id="PTHR43133">
    <property type="entry name" value="RNA POLYMERASE ECF-TYPE SIGMA FACTO"/>
    <property type="match status" value="1"/>
</dbReference>
<evidence type="ECO:0000259" key="7">
    <source>
        <dbReference type="Pfam" id="PF04542"/>
    </source>
</evidence>
<comment type="similarity">
    <text evidence="1">Belongs to the UPF0122 family.</text>
</comment>
<dbReference type="Gene3D" id="1.10.1740.10">
    <property type="match status" value="1"/>
</dbReference>
<keyword evidence="9" id="KW-1185">Reference proteome</keyword>
<dbReference type="InterPro" id="IPR014284">
    <property type="entry name" value="RNA_pol_sigma-70_dom"/>
</dbReference>
<keyword evidence="5" id="KW-0804">Transcription</keyword>
<dbReference type="InterPro" id="IPR007394">
    <property type="entry name" value="UPF0122"/>
</dbReference>
<dbReference type="InterPro" id="IPR013325">
    <property type="entry name" value="RNA_pol_sigma_r2"/>
</dbReference>
<evidence type="ECO:0000313" key="8">
    <source>
        <dbReference type="EMBL" id="MBC8539233.1"/>
    </source>
</evidence>
<dbReference type="SUPFAM" id="SSF88946">
    <property type="entry name" value="Sigma2 domain of RNA polymerase sigma factors"/>
    <property type="match status" value="1"/>
</dbReference>
<comment type="caution">
    <text evidence="8">The sequence shown here is derived from an EMBL/GenBank/DDBJ whole genome shotgun (WGS) entry which is preliminary data.</text>
</comment>
<keyword evidence="4" id="KW-0731">Sigma factor</keyword>
<dbReference type="Pfam" id="PF04297">
    <property type="entry name" value="UPF0122"/>
    <property type="match status" value="1"/>
</dbReference>
<keyword evidence="3" id="KW-0805">Transcription regulation</keyword>
<dbReference type="PANTHER" id="PTHR43133:SF51">
    <property type="entry name" value="RNA POLYMERASE SIGMA FACTOR"/>
    <property type="match status" value="1"/>
</dbReference>
<dbReference type="GO" id="GO:0006352">
    <property type="term" value="P:DNA-templated transcription initiation"/>
    <property type="evidence" value="ECO:0007669"/>
    <property type="project" value="InterPro"/>
</dbReference>
<proteinExistence type="inferred from homology"/>
<dbReference type="NCBIfam" id="TIGR02937">
    <property type="entry name" value="sigma70-ECF"/>
    <property type="match status" value="1"/>
</dbReference>
<dbReference type="SUPFAM" id="SSF88659">
    <property type="entry name" value="Sigma3 and sigma4 domains of RNA polymerase sigma factors"/>
    <property type="match status" value="1"/>
</dbReference>
<dbReference type="Proteomes" id="UP000617951">
    <property type="component" value="Unassembled WGS sequence"/>
</dbReference>
<reference evidence="8" key="1">
    <citation type="submission" date="2020-08" db="EMBL/GenBank/DDBJ databases">
        <title>Genome public.</title>
        <authorList>
            <person name="Liu C."/>
            <person name="Sun Q."/>
        </authorList>
    </citation>
    <scope>NUCLEOTIDE SEQUENCE</scope>
    <source>
        <strain evidence="8">NSJ-63</strain>
    </source>
</reference>
<comment type="similarity">
    <text evidence="2">Belongs to the sigma-70 factor family. ECF subfamily.</text>
</comment>
<dbReference type="InterPro" id="IPR013324">
    <property type="entry name" value="RNA_pol_sigma_r3/r4-like"/>
</dbReference>
<accession>A0A926DJK2</accession>
<sequence length="175" mass="21077">MCTKKSDQQFYKELYDKYSPFVYRFCRGYLVDLEDTQDCLQNVFLCAWNKLDTLRTHANVGGWFALTAKHMVYHILRKRKREERVIPLETYLGPIPSFRGDEDVWAIAKEQDIVEQREEILQNILTEEEMRIFSDYYFDNVSIEELSKKYKVSASTVYVRLHRIKIKVLRYIHDE</sequence>
<dbReference type="InterPro" id="IPR007627">
    <property type="entry name" value="RNA_pol_sigma70_r2"/>
</dbReference>
<dbReference type="InterPro" id="IPR039425">
    <property type="entry name" value="RNA_pol_sigma-70-like"/>
</dbReference>
<evidence type="ECO:0000256" key="6">
    <source>
        <dbReference type="ARBA" id="ARBA00024764"/>
    </source>
</evidence>
<dbReference type="EMBL" id="JACRSS010000006">
    <property type="protein sequence ID" value="MBC8539233.1"/>
    <property type="molecule type" value="Genomic_DNA"/>
</dbReference>
<evidence type="ECO:0000256" key="1">
    <source>
        <dbReference type="ARBA" id="ARBA00008720"/>
    </source>
</evidence>
<name>A0A926DJK2_9FIRM</name>
<dbReference type="Gene3D" id="1.10.10.10">
    <property type="entry name" value="Winged helix-like DNA-binding domain superfamily/Winged helix DNA-binding domain"/>
    <property type="match status" value="1"/>
</dbReference>